<dbReference type="Proteomes" id="UP001249291">
    <property type="component" value="Unassembled WGS sequence"/>
</dbReference>
<feature type="transmembrane region" description="Helical" evidence="2">
    <location>
        <begin position="85"/>
        <end position="102"/>
    </location>
</feature>
<organism evidence="3 4">
    <name type="scientific">Microbacterium foliorum</name>
    <dbReference type="NCBI Taxonomy" id="104336"/>
    <lineage>
        <taxon>Bacteria</taxon>
        <taxon>Bacillati</taxon>
        <taxon>Actinomycetota</taxon>
        <taxon>Actinomycetes</taxon>
        <taxon>Micrococcales</taxon>
        <taxon>Microbacteriaceae</taxon>
        <taxon>Microbacterium</taxon>
    </lineage>
</organism>
<keyword evidence="4" id="KW-1185">Reference proteome</keyword>
<reference evidence="3 4" key="1">
    <citation type="submission" date="2023-08" db="EMBL/GenBank/DDBJ databases">
        <title>Functional and genomic diversity of the sorghum phyllosphere microbiome.</title>
        <authorList>
            <person name="Shade A."/>
        </authorList>
    </citation>
    <scope>NUCLEOTIDE SEQUENCE [LARGE SCALE GENOMIC DNA]</scope>
    <source>
        <strain evidence="3 4">SORGH_AS_0445</strain>
    </source>
</reference>
<keyword evidence="2" id="KW-0472">Membrane</keyword>
<keyword evidence="2" id="KW-1133">Transmembrane helix</keyword>
<proteinExistence type="predicted"/>
<dbReference type="RefSeq" id="WP_235559930.1">
    <property type="nucleotide sequence ID" value="NZ_JAVIZQ010000001.1"/>
</dbReference>
<feature type="region of interest" description="Disordered" evidence="1">
    <location>
        <begin position="1"/>
        <end position="21"/>
    </location>
</feature>
<evidence type="ECO:0000256" key="1">
    <source>
        <dbReference type="SAM" id="MobiDB-lite"/>
    </source>
</evidence>
<evidence type="ECO:0000313" key="3">
    <source>
        <dbReference type="EMBL" id="MDR6143822.1"/>
    </source>
</evidence>
<feature type="transmembrane region" description="Helical" evidence="2">
    <location>
        <begin position="148"/>
        <end position="167"/>
    </location>
</feature>
<gene>
    <name evidence="3" type="ORF">QE375_003376</name>
</gene>
<evidence type="ECO:0000313" key="4">
    <source>
        <dbReference type="Proteomes" id="UP001249291"/>
    </source>
</evidence>
<feature type="transmembrane region" description="Helical" evidence="2">
    <location>
        <begin position="114"/>
        <end position="136"/>
    </location>
</feature>
<accession>A0ABU1HUU8</accession>
<dbReference type="EMBL" id="JAVIZQ010000001">
    <property type="protein sequence ID" value="MDR6143822.1"/>
    <property type="molecule type" value="Genomic_DNA"/>
</dbReference>
<feature type="transmembrane region" description="Helical" evidence="2">
    <location>
        <begin position="24"/>
        <end position="44"/>
    </location>
</feature>
<evidence type="ECO:0000256" key="2">
    <source>
        <dbReference type="SAM" id="Phobius"/>
    </source>
</evidence>
<protein>
    <submittedName>
        <fullName evidence="3">FtsH-binding integral membrane protein</fullName>
    </submittedName>
</protein>
<sequence length="195" mass="20764">MSSPPSDDSRHAGSDRLAPARSPASARATGVVIIAMSIAVWWPAFTLGAWGTFFFDQLLTVWAASVGALIVVLFQPRGRPRVLKALALLVPSLWLVLSFVPLDSDDVLTVVIDLLAVFVALLSVPATIWVLARVMWPEFGEDISRGRRFLVVIAVVVVGVASFALGANQEHFLTCGDFVVSGNSEPQGCVPGPPS</sequence>
<comment type="caution">
    <text evidence="3">The sequence shown here is derived from an EMBL/GenBank/DDBJ whole genome shotgun (WGS) entry which is preliminary data.</text>
</comment>
<keyword evidence="2" id="KW-0812">Transmembrane</keyword>
<feature type="transmembrane region" description="Helical" evidence="2">
    <location>
        <begin position="50"/>
        <end position="73"/>
    </location>
</feature>
<name>A0ABU1HUU8_9MICO</name>